<reference evidence="3" key="1">
    <citation type="submission" date="2022-07" db="EMBL/GenBank/DDBJ databases">
        <title>Draft genome sequence of Zalerion maritima ATCC 34329, a (micro)plastics degrading marine fungus.</title>
        <authorList>
            <person name="Paco A."/>
            <person name="Goncalves M.F.M."/>
            <person name="Rocha-Santos T.A.P."/>
            <person name="Alves A."/>
        </authorList>
    </citation>
    <scope>NUCLEOTIDE SEQUENCE</scope>
    <source>
        <strain evidence="3">ATCC 34329</strain>
    </source>
</reference>
<dbReference type="PRINTS" id="PR00449">
    <property type="entry name" value="RASTRNSFRMNG"/>
</dbReference>
<dbReference type="Gene3D" id="3.40.50.300">
    <property type="entry name" value="P-loop containing nucleotide triphosphate hydrolases"/>
    <property type="match status" value="1"/>
</dbReference>
<keyword evidence="2" id="KW-0342">GTP-binding</keyword>
<evidence type="ECO:0000313" key="3">
    <source>
        <dbReference type="EMBL" id="KAJ2899094.1"/>
    </source>
</evidence>
<evidence type="ECO:0000256" key="1">
    <source>
        <dbReference type="ARBA" id="ARBA00022741"/>
    </source>
</evidence>
<dbReference type="GO" id="GO:0003924">
    <property type="term" value="F:GTPase activity"/>
    <property type="evidence" value="ECO:0007669"/>
    <property type="project" value="InterPro"/>
</dbReference>
<evidence type="ECO:0000256" key="2">
    <source>
        <dbReference type="ARBA" id="ARBA00023134"/>
    </source>
</evidence>
<dbReference type="EMBL" id="JAKWBI020000207">
    <property type="protein sequence ID" value="KAJ2899094.1"/>
    <property type="molecule type" value="Genomic_DNA"/>
</dbReference>
<protein>
    <submittedName>
        <fullName evidence="3">Small G-protein Ras2</fullName>
    </submittedName>
</protein>
<sequence>MTSRPQPSPASTQPSITAGDLYEYQQSRIANIKTRAKQKKDSLPSHYNIVICGDYGVGKTSLIQTFCGHTIPGTDPHSVHWTKIKNISGRECAFHLIEAWNSAITGCDEIWGVMGRFRDMDAMDALILVYDPTSRSSFTSLHDVFTLLVGIPDLQNSVPVSLIATKSDVPQSQYEVTIEDGEAFAKEIGAGWFACLSGAFVGEGEDVGEEESHDVDEWERQRTKQGMWNAMKEPAEWRVLAEMEEDEKREERIGDVLGRLAKAANETERRGGMVDGFLERVKDRKGNNGKSKGAAWRSRNIGSTRIQGHDGKRKADGRNSIMMDFFRLPTTVPTVDMAWDEWILGGRYQKINTS</sequence>
<dbReference type="SMART" id="SM00175">
    <property type="entry name" value="RAB"/>
    <property type="match status" value="1"/>
</dbReference>
<dbReference type="GO" id="GO:0007165">
    <property type="term" value="P:signal transduction"/>
    <property type="evidence" value="ECO:0007669"/>
    <property type="project" value="InterPro"/>
</dbReference>
<accession>A0AAD5RMY9</accession>
<organism evidence="3 4">
    <name type="scientific">Zalerion maritima</name>
    <dbReference type="NCBI Taxonomy" id="339359"/>
    <lineage>
        <taxon>Eukaryota</taxon>
        <taxon>Fungi</taxon>
        <taxon>Dikarya</taxon>
        <taxon>Ascomycota</taxon>
        <taxon>Pezizomycotina</taxon>
        <taxon>Sordariomycetes</taxon>
        <taxon>Lulworthiomycetidae</taxon>
        <taxon>Lulworthiales</taxon>
        <taxon>Lulworthiaceae</taxon>
        <taxon>Zalerion</taxon>
    </lineage>
</organism>
<gene>
    <name evidence="3" type="ORF">MKZ38_003400</name>
</gene>
<dbReference type="InterPro" id="IPR020849">
    <property type="entry name" value="Small_GTPase_Ras-type"/>
</dbReference>
<dbReference type="PANTHER" id="PTHR24070">
    <property type="entry name" value="RAS, DI-RAS, AND RHEB FAMILY MEMBERS OF SMALL GTPASE SUPERFAMILY"/>
    <property type="match status" value="1"/>
</dbReference>
<dbReference type="AlphaFoldDB" id="A0AAD5RMY9"/>
<dbReference type="GO" id="GO:0005525">
    <property type="term" value="F:GTP binding"/>
    <property type="evidence" value="ECO:0007669"/>
    <property type="project" value="UniProtKB-KW"/>
</dbReference>
<dbReference type="SUPFAM" id="SSF52540">
    <property type="entry name" value="P-loop containing nucleoside triphosphate hydrolases"/>
    <property type="match status" value="1"/>
</dbReference>
<dbReference type="Proteomes" id="UP001201980">
    <property type="component" value="Unassembled WGS sequence"/>
</dbReference>
<dbReference type="InterPro" id="IPR027417">
    <property type="entry name" value="P-loop_NTPase"/>
</dbReference>
<dbReference type="InterPro" id="IPR001806">
    <property type="entry name" value="Small_GTPase"/>
</dbReference>
<keyword evidence="4" id="KW-1185">Reference proteome</keyword>
<comment type="caution">
    <text evidence="3">The sequence shown here is derived from an EMBL/GenBank/DDBJ whole genome shotgun (WGS) entry which is preliminary data.</text>
</comment>
<evidence type="ECO:0000313" key="4">
    <source>
        <dbReference type="Proteomes" id="UP001201980"/>
    </source>
</evidence>
<name>A0AAD5RMY9_9PEZI</name>
<proteinExistence type="predicted"/>
<dbReference type="PROSITE" id="PS51419">
    <property type="entry name" value="RAB"/>
    <property type="match status" value="1"/>
</dbReference>
<dbReference type="PROSITE" id="PS51421">
    <property type="entry name" value="RAS"/>
    <property type="match status" value="1"/>
</dbReference>
<keyword evidence="1" id="KW-0547">Nucleotide-binding</keyword>
<dbReference type="GO" id="GO:0016020">
    <property type="term" value="C:membrane"/>
    <property type="evidence" value="ECO:0007669"/>
    <property type="project" value="InterPro"/>
</dbReference>
<dbReference type="SMART" id="SM00173">
    <property type="entry name" value="RAS"/>
    <property type="match status" value="1"/>
</dbReference>
<dbReference type="Pfam" id="PF00071">
    <property type="entry name" value="Ras"/>
    <property type="match status" value="1"/>
</dbReference>